<reference evidence="1" key="1">
    <citation type="submission" date="2014-05" db="EMBL/GenBank/DDBJ databases">
        <authorList>
            <person name="Chronopoulou M."/>
        </authorList>
    </citation>
    <scope>NUCLEOTIDE SEQUENCE</scope>
    <source>
        <tissue evidence="1">Whole organism</tissue>
    </source>
</reference>
<dbReference type="EMBL" id="HACA01013789">
    <property type="protein sequence ID" value="CDW31150.1"/>
    <property type="molecule type" value="Transcribed_RNA"/>
</dbReference>
<dbReference type="AlphaFoldDB" id="A0A0K2TZ63"/>
<organism evidence="1">
    <name type="scientific">Lepeophtheirus salmonis</name>
    <name type="common">Salmon louse</name>
    <name type="synonym">Caligus salmonis</name>
    <dbReference type="NCBI Taxonomy" id="72036"/>
    <lineage>
        <taxon>Eukaryota</taxon>
        <taxon>Metazoa</taxon>
        <taxon>Ecdysozoa</taxon>
        <taxon>Arthropoda</taxon>
        <taxon>Crustacea</taxon>
        <taxon>Multicrustacea</taxon>
        <taxon>Hexanauplia</taxon>
        <taxon>Copepoda</taxon>
        <taxon>Siphonostomatoida</taxon>
        <taxon>Caligidae</taxon>
        <taxon>Lepeophtheirus</taxon>
    </lineage>
</organism>
<protein>
    <submittedName>
        <fullName evidence="1">Uncharacterized protein</fullName>
    </submittedName>
</protein>
<accession>A0A0K2TZ63</accession>
<evidence type="ECO:0000313" key="1">
    <source>
        <dbReference type="EMBL" id="CDW31150.1"/>
    </source>
</evidence>
<sequence length="20" mass="2393">MTKIYQMSGYFFIHSILNAQ</sequence>
<proteinExistence type="predicted"/>
<name>A0A0K2TZ63_LEPSM</name>